<feature type="compositionally biased region" description="Basic and acidic residues" evidence="4">
    <location>
        <begin position="1018"/>
        <end position="1039"/>
    </location>
</feature>
<protein>
    <submittedName>
        <fullName evidence="6">Ankyrin repeat-containing domain protein</fullName>
    </submittedName>
</protein>
<dbReference type="InterPro" id="IPR051165">
    <property type="entry name" value="Multifunctional_ANK_Repeat"/>
</dbReference>
<feature type="region of interest" description="Disordered" evidence="4">
    <location>
        <begin position="2162"/>
        <end position="2204"/>
    </location>
</feature>
<dbReference type="InterPro" id="IPR003877">
    <property type="entry name" value="SPRY_dom"/>
</dbReference>
<dbReference type="SMART" id="SM00248">
    <property type="entry name" value="ANK"/>
    <property type="match status" value="28"/>
</dbReference>
<dbReference type="Gene3D" id="1.25.40.20">
    <property type="entry name" value="Ankyrin repeat-containing domain"/>
    <property type="match status" value="6"/>
</dbReference>
<feature type="compositionally biased region" description="Basic and acidic residues" evidence="4">
    <location>
        <begin position="2164"/>
        <end position="2188"/>
    </location>
</feature>
<dbReference type="InterPro" id="IPR056884">
    <property type="entry name" value="NPHP3-like_N"/>
</dbReference>
<comment type="caution">
    <text evidence="6">The sequence shown here is derived from an EMBL/GenBank/DDBJ whole genome shotgun (WGS) entry which is preliminary data.</text>
</comment>
<dbReference type="Pfam" id="PF00622">
    <property type="entry name" value="SPRY"/>
    <property type="match status" value="1"/>
</dbReference>
<evidence type="ECO:0000256" key="4">
    <source>
        <dbReference type="SAM" id="MobiDB-lite"/>
    </source>
</evidence>
<keyword evidence="1" id="KW-0677">Repeat</keyword>
<gene>
    <name evidence="6" type="ORF">QBC33DRAFT_203243</name>
</gene>
<feature type="repeat" description="ANK" evidence="3">
    <location>
        <begin position="1826"/>
        <end position="1858"/>
    </location>
</feature>
<feature type="repeat" description="ANK" evidence="3">
    <location>
        <begin position="1728"/>
        <end position="1760"/>
    </location>
</feature>
<feature type="repeat" description="ANK" evidence="3">
    <location>
        <begin position="1470"/>
        <end position="1502"/>
    </location>
</feature>
<proteinExistence type="predicted"/>
<feature type="region of interest" description="Disordered" evidence="4">
    <location>
        <begin position="1000"/>
        <end position="1051"/>
    </location>
</feature>
<dbReference type="PROSITE" id="PS50188">
    <property type="entry name" value="B302_SPRY"/>
    <property type="match status" value="1"/>
</dbReference>
<dbReference type="Pfam" id="PF00023">
    <property type="entry name" value="Ank"/>
    <property type="match status" value="1"/>
</dbReference>
<feature type="repeat" description="ANK" evidence="3">
    <location>
        <begin position="1163"/>
        <end position="1195"/>
    </location>
</feature>
<evidence type="ECO:0000256" key="3">
    <source>
        <dbReference type="PROSITE-ProRule" id="PRU00023"/>
    </source>
</evidence>
<feature type="repeat" description="ANK" evidence="3">
    <location>
        <begin position="1335"/>
        <end position="1368"/>
    </location>
</feature>
<feature type="repeat" description="ANK" evidence="3">
    <location>
        <begin position="870"/>
        <end position="902"/>
    </location>
</feature>
<accession>A0AAJ0BUP2</accession>
<evidence type="ECO:0000259" key="5">
    <source>
        <dbReference type="PROSITE" id="PS50188"/>
    </source>
</evidence>
<feature type="repeat" description="ANK" evidence="3">
    <location>
        <begin position="903"/>
        <end position="935"/>
    </location>
</feature>
<dbReference type="PRINTS" id="PR01415">
    <property type="entry name" value="ANKYRIN"/>
</dbReference>
<dbReference type="SUPFAM" id="SSF49899">
    <property type="entry name" value="Concanavalin A-like lectins/glucanases"/>
    <property type="match status" value="1"/>
</dbReference>
<evidence type="ECO:0000313" key="6">
    <source>
        <dbReference type="EMBL" id="KAK1764327.1"/>
    </source>
</evidence>
<feature type="compositionally biased region" description="Acidic residues" evidence="4">
    <location>
        <begin position="1040"/>
        <end position="1050"/>
    </location>
</feature>
<dbReference type="EMBL" id="MU839021">
    <property type="protein sequence ID" value="KAK1764327.1"/>
    <property type="molecule type" value="Genomic_DNA"/>
</dbReference>
<keyword evidence="7" id="KW-1185">Reference proteome</keyword>
<dbReference type="GeneID" id="85305800"/>
<dbReference type="Pfam" id="PF12796">
    <property type="entry name" value="Ank_2"/>
    <property type="match status" value="8"/>
</dbReference>
<dbReference type="Pfam" id="PF24883">
    <property type="entry name" value="NPHP3_N"/>
    <property type="match status" value="1"/>
</dbReference>
<evidence type="ECO:0000256" key="1">
    <source>
        <dbReference type="ARBA" id="ARBA00022737"/>
    </source>
</evidence>
<feature type="domain" description="B30.2/SPRY" evidence="5">
    <location>
        <begin position="1948"/>
        <end position="2145"/>
    </location>
</feature>
<feature type="repeat" description="ANK" evidence="3">
    <location>
        <begin position="1196"/>
        <end position="1219"/>
    </location>
</feature>
<organism evidence="6 7">
    <name type="scientific">Phialemonium atrogriseum</name>
    <dbReference type="NCBI Taxonomy" id="1093897"/>
    <lineage>
        <taxon>Eukaryota</taxon>
        <taxon>Fungi</taxon>
        <taxon>Dikarya</taxon>
        <taxon>Ascomycota</taxon>
        <taxon>Pezizomycotina</taxon>
        <taxon>Sordariomycetes</taxon>
        <taxon>Sordariomycetidae</taxon>
        <taxon>Cephalothecales</taxon>
        <taxon>Cephalothecaceae</taxon>
        <taxon>Phialemonium</taxon>
    </lineage>
</organism>
<sequence>MEPNDDKRFHLVLVHGIVDERASRHQSCRFWSARFPNALVTDFAFLPDNEDWEGVSFLGRTQSLLKAVEQDRKRWASAPRLDEDLPCVFLGHDLGGFLIQQALVLASQDRKYGRLATESTLLIFCGTPNAVQDKTAWVPEVLRLLSDVDAESCPPLGLLQELPSTLEELFWAFASIQRHYDVVFVERSSRSASPPTSAEASRLARHRTVLSSAANGADLWRFLPGETTSEKIFDLINDAVTRSLQPLSEKFYRFMFAASKLSSSNHQPRLARPLPNSLDWIDQHKSYQEWRSPDPEAPSVLYLRVPSGSGSAVLASHLITTLQDVADAVVVSFAFSKRDLRTQSITTFYLSLIRQLLLSRPSLLHGVSPFCDWIVRDIVFSHAILRTLFHSLLRGCSPYPVFCVIHGTPECDRFSLDDVISLFEKHHSSTTRLKVAVIGEEPRRGILYDASGICRDVDLDDKAYRAASVEAYVHSRTKRLASSCLEWKDLQDDIDKKLCDGRTTFVEATLAIHLLETSRIPSTKAAAAGVVKEFPLSLDSMYAEALRRAQDECAVALFPLLQWILHSVRPLTLIELAVVAALGSQDVVSMTELTLVLPLRIMDDLQRVNGTLLRVSGLEVHPIHKTLAPVLAKQWRLAGDNPDSIILSKCLDYLETIFESATTVSGEPADSDASYELPPMDGPEFGLVNYAVTNWPQHYMRANDRPQFNQRVLDLFGKEHGKNAKIWANLYEKHHGEWADTHSGPDSVLTIASMFGLVDVVRDAVQQVKASGEAGDELSRALNLAVGQGHSEAVALLVEEGAESSWAVSLAAGGDFMSILETMLSAKPDDVHNEDKFGRPPFLMAVLNGHDRIATYLLGKGADCHKPVGTRVTALHVAAAMGQSEIVRLLLEAKIDVKSTTDSEENALMMAAGGGFDDIVTILLKHGAAIDAQDGNGYTALHHAVEHGHVSTCELLFEAGVNLQVVTSKGFSPIHLASKAGYLDILQRLISRSKQMVDQMGEDEVATKERRVKGSTVLDHETRGREESKMEDTHTRSEDVQEPNEQDEQTPTDVFDASAGVLTPLHLAASHGHVHVVRELFKYPRYNSERSRASALLLAAVGGFMDVVDELLKSGITTVLKDTDGNSPLHLATLRQHPDIIAHLLVAKFESAAIFDVNAANESKWTPLHLAAKSGRLQSLLTLLDHGARLEDTTDDGQTALHVAVASGHLHAVNEILLRLDRTPEQRVSLIGIEDNSGLTAFMLAVQSDRIDIVNALLKTFLPPEKLQGQKYALITAAESNRGAIVTLLLQSGWAVNARTEREDTALHHAAAEGHVSVMTLLLEHGADVDARDDEGKTPLHWAAASWDSAGAIRLLLERKADPEATDDNGVTPLWRSAYYGRTQAVEEFLKWSPLPNLKAQKPSTGWTVLHACFDNPHITALLLSAGADPRTTNNFGDAPIFLAVDHYDGLKTVQHYLDADVDPNIVNGKGRTVLHLAANVGALEIVELVITRGADVNVTTGESITPINLAASKGHTNVVGHLLDHKADPEALCGQSGNALMAAARSAHSETVELLLKRTVNVNATSPKFPYYTALQAAAWSADQATIKALLAAGADVNATGGKYGSALCAAVADGNQANVELLLAAGANINRAGEKSAALELALSCQHSGIADLCLARGADVDLVSKGAHGTALIAAINVGDLTNVKKLLERGADPNLCRVGKAESSEQVESPEQVELSEQVESSEQAESPAQVAVRKGRLPILEVLVEHGAKLSYRDRFGRGVLSHAIMSRSGDLIPYLWTQPDTRIDEQDNAGRTPLMHTTQQGSEVGDLIKRGAKLDLQDRWGATALMHAVMRDYRSIVTELVEKGADPLVKDVRRRDALYWASLVACMETFECVLNAMQTLSATPACFQNAISAAAAADRPEFVEKLLGEILYSPLQVDDDGWTATYTAARYGRTRVVAKIEDAIRISGRMERGSIPQPKPPTAWHPKDMGQPLLRQPDANSITVDRNPSPTTEPKAIARANHPMVPGQNGVFYFEVTIVNGGDGTKRFGVGFCEEDTPLDIMLGWAEGSWGYHGDDGNVFNNGQRISTGDPYGPEYGQGAVIGCGVNFREETAFYTVDGEVIGRAFSKICGRLYPAICVDTNPANAGCVLSVKFWDAKVKEESAAAAAAGFKFQGPFTDEKTRQDSERAKTAAEADKRKESDDSSDDSSDDDSSLSSD</sequence>
<dbReference type="InterPro" id="IPR001870">
    <property type="entry name" value="B30.2/SPRY"/>
</dbReference>
<feature type="repeat" description="ANK" evidence="3">
    <location>
        <begin position="1302"/>
        <end position="1334"/>
    </location>
</feature>
<dbReference type="InterPro" id="IPR043136">
    <property type="entry name" value="B30.2/SPRY_sf"/>
</dbReference>
<name>A0AAJ0BUP2_9PEZI</name>
<dbReference type="PROSITE" id="PS50088">
    <property type="entry name" value="ANK_REPEAT"/>
    <property type="match status" value="14"/>
</dbReference>
<dbReference type="PROSITE" id="PS50297">
    <property type="entry name" value="ANK_REP_REGION"/>
    <property type="match status" value="12"/>
</dbReference>
<reference evidence="6" key="1">
    <citation type="submission" date="2023-06" db="EMBL/GenBank/DDBJ databases">
        <title>Genome-scale phylogeny and comparative genomics of the fungal order Sordariales.</title>
        <authorList>
            <consortium name="Lawrence Berkeley National Laboratory"/>
            <person name="Hensen N."/>
            <person name="Bonometti L."/>
            <person name="Westerberg I."/>
            <person name="Brannstrom I.O."/>
            <person name="Guillou S."/>
            <person name="Cros-Aarteil S."/>
            <person name="Calhoun S."/>
            <person name="Haridas S."/>
            <person name="Kuo A."/>
            <person name="Mondo S."/>
            <person name="Pangilinan J."/>
            <person name="Riley R."/>
            <person name="Labutti K."/>
            <person name="Andreopoulos B."/>
            <person name="Lipzen A."/>
            <person name="Chen C."/>
            <person name="Yanf M."/>
            <person name="Daum C."/>
            <person name="Ng V."/>
            <person name="Clum A."/>
            <person name="Steindorff A."/>
            <person name="Ohm R."/>
            <person name="Martin F."/>
            <person name="Silar P."/>
            <person name="Natvig D."/>
            <person name="Lalanne C."/>
            <person name="Gautier V."/>
            <person name="Ament-Velasquez S.L."/>
            <person name="Kruys A."/>
            <person name="Hutchinson M.I."/>
            <person name="Powell A.J."/>
            <person name="Barry K."/>
            <person name="Miller A.N."/>
            <person name="Grigoriev I.V."/>
            <person name="Debuchy R."/>
            <person name="Gladieux P."/>
            <person name="Thoren M.H."/>
            <person name="Johannesson H."/>
        </authorList>
    </citation>
    <scope>NUCLEOTIDE SEQUENCE</scope>
    <source>
        <strain evidence="6">8032-3</strain>
    </source>
</reference>
<feature type="repeat" description="ANK" evidence="3">
    <location>
        <begin position="936"/>
        <end position="968"/>
    </location>
</feature>
<evidence type="ECO:0000313" key="7">
    <source>
        <dbReference type="Proteomes" id="UP001244011"/>
    </source>
</evidence>
<feature type="region of interest" description="Disordered" evidence="4">
    <location>
        <begin position="1703"/>
        <end position="1734"/>
    </location>
</feature>
<feature type="compositionally biased region" description="Low complexity" evidence="4">
    <location>
        <begin position="1708"/>
        <end position="1734"/>
    </location>
</feature>
<dbReference type="PANTHER" id="PTHR24123">
    <property type="entry name" value="ANKYRIN REPEAT-CONTAINING"/>
    <property type="match status" value="1"/>
</dbReference>
<feature type="region of interest" description="Disordered" evidence="4">
    <location>
        <begin position="1957"/>
        <end position="1977"/>
    </location>
</feature>
<feature type="repeat" description="ANK" evidence="3">
    <location>
        <begin position="1124"/>
        <end position="1145"/>
    </location>
</feature>
<evidence type="ECO:0000256" key="2">
    <source>
        <dbReference type="ARBA" id="ARBA00023043"/>
    </source>
</evidence>
<dbReference type="InterPro" id="IPR013320">
    <property type="entry name" value="ConA-like_dom_sf"/>
</dbReference>
<dbReference type="SUPFAM" id="SSF48403">
    <property type="entry name" value="Ankyrin repeat"/>
    <property type="match status" value="4"/>
</dbReference>
<feature type="repeat" description="ANK" evidence="3">
    <location>
        <begin position="1503"/>
        <end position="1535"/>
    </location>
</feature>
<dbReference type="RefSeq" id="XP_060280540.1">
    <property type="nucleotide sequence ID" value="XM_060422613.1"/>
</dbReference>
<dbReference type="PANTHER" id="PTHR24123:SF33">
    <property type="entry name" value="PROTEIN HOS4"/>
    <property type="match status" value="1"/>
</dbReference>
<keyword evidence="2 3" id="KW-0040">ANK repeat</keyword>
<feature type="repeat" description="ANK" evidence="3">
    <location>
        <begin position="969"/>
        <end position="993"/>
    </location>
</feature>
<feature type="repeat" description="ANK" evidence="3">
    <location>
        <begin position="1536"/>
        <end position="1568"/>
    </location>
</feature>
<feature type="compositionally biased region" description="Acidic residues" evidence="4">
    <location>
        <begin position="2189"/>
        <end position="2204"/>
    </location>
</feature>
<dbReference type="Gene3D" id="2.60.120.920">
    <property type="match status" value="1"/>
</dbReference>
<dbReference type="InterPro" id="IPR036770">
    <property type="entry name" value="Ankyrin_rpt-contain_sf"/>
</dbReference>
<dbReference type="SMART" id="SM00449">
    <property type="entry name" value="SPRY"/>
    <property type="match status" value="1"/>
</dbReference>
<dbReference type="Proteomes" id="UP001244011">
    <property type="component" value="Unassembled WGS sequence"/>
</dbReference>
<dbReference type="InterPro" id="IPR002110">
    <property type="entry name" value="Ankyrin_rpt"/>
</dbReference>